<dbReference type="SUPFAM" id="SSF55298">
    <property type="entry name" value="YjgF-like"/>
    <property type="match status" value="2"/>
</dbReference>
<gene>
    <name evidence="1" type="ORF">K1X11_007275</name>
</gene>
<dbReference type="Pfam" id="PF01042">
    <property type="entry name" value="Ribonuc_L-PSP"/>
    <property type="match status" value="1"/>
</dbReference>
<dbReference type="Gene3D" id="3.30.1330.40">
    <property type="entry name" value="RutC-like"/>
    <property type="match status" value="2"/>
</dbReference>
<dbReference type="PANTHER" id="PTHR11803">
    <property type="entry name" value="2-IMINOBUTANOATE/2-IMINOPROPANOATE DEAMINASE RIDA"/>
    <property type="match status" value="1"/>
</dbReference>
<keyword evidence="1" id="KW-0378">Hydrolase</keyword>
<reference evidence="1 2" key="1">
    <citation type="submission" date="2023-12" db="EMBL/GenBank/DDBJ databases">
        <title>Description of an unclassified Opitutus bacterium of Verrucomicrobiota.</title>
        <authorList>
            <person name="Zhang D.-F."/>
        </authorList>
    </citation>
    <scope>NUCLEOTIDE SEQUENCE [LARGE SCALE GENOMIC DNA]</scope>
    <source>
        <strain evidence="1 2">WL0086</strain>
    </source>
</reference>
<proteinExistence type="predicted"/>
<name>A0ABZ1CBY9_9BACT</name>
<protein>
    <submittedName>
        <fullName evidence="1">RidA family protein</fullName>
        <ecNumber evidence="1">3.5.-.-</ecNumber>
    </submittedName>
</protein>
<evidence type="ECO:0000313" key="1">
    <source>
        <dbReference type="EMBL" id="WRQ89204.1"/>
    </source>
</evidence>
<dbReference type="Proteomes" id="UP000738431">
    <property type="component" value="Chromosome"/>
</dbReference>
<sequence>MNTTSATTPVHPTDRDSRVSCLTTAQPAAAATLATTDQIDGCRLEVRCTERPSFYEYHVTALVEEHTDTVEGARAMLRVVADYLTEHRIQPISEKIYGRSEVRTPVLALRDEIFRHHELDVRAIPTWLEGLPLGNCAVVGQQIWGVVPRVRGVEVTTVETPGVGYARLWEAPGFRMLHLPFVRGTREDGSLVGDEPAQTEAMFANAEIALKSQGFGYAQVVRTWIYMGQLLEWYDDFNRVRTSYYRPAGFGGPDGLPYPASTGIQCHCADEACMMDVLAVEERGDTGVTEPVATAIQRSSRQEQSFNYGSAFSRGMRIEIEGRRTVHISGTASINPAGDSVHIDDPELQCLETLMCIAAILEDEGGSLRNITSATLFCKTEETWAAWQRVCRLLQVPDIPFVPVKADVCRDDLLVEMEAIAMI</sequence>
<keyword evidence="2" id="KW-1185">Reference proteome</keyword>
<dbReference type="CDD" id="cd00448">
    <property type="entry name" value="YjgF_YER057c_UK114_family"/>
    <property type="match status" value="1"/>
</dbReference>
<dbReference type="GO" id="GO:0016787">
    <property type="term" value="F:hydrolase activity"/>
    <property type="evidence" value="ECO:0007669"/>
    <property type="project" value="UniProtKB-KW"/>
</dbReference>
<accession>A0ABZ1CBY9</accession>
<dbReference type="InterPro" id="IPR035959">
    <property type="entry name" value="RutC-like_sf"/>
</dbReference>
<dbReference type="EC" id="3.5.-.-" evidence="1"/>
<evidence type="ECO:0000313" key="2">
    <source>
        <dbReference type="Proteomes" id="UP000738431"/>
    </source>
</evidence>
<dbReference type="PANTHER" id="PTHR11803:SF59">
    <property type="entry name" value="ENDORIBONUCLEASE"/>
    <property type="match status" value="1"/>
</dbReference>
<organism evidence="1 2">
    <name type="scientific">Actomonas aquatica</name>
    <dbReference type="NCBI Taxonomy" id="2866162"/>
    <lineage>
        <taxon>Bacteria</taxon>
        <taxon>Pseudomonadati</taxon>
        <taxon>Verrucomicrobiota</taxon>
        <taxon>Opitutia</taxon>
        <taxon>Opitutales</taxon>
        <taxon>Opitutaceae</taxon>
        <taxon>Actomonas</taxon>
    </lineage>
</organism>
<dbReference type="RefSeq" id="WP_221031071.1">
    <property type="nucleotide sequence ID" value="NZ_CP139781.1"/>
</dbReference>
<dbReference type="InterPro" id="IPR006175">
    <property type="entry name" value="YjgF/YER057c/UK114"/>
</dbReference>
<dbReference type="EMBL" id="CP139781">
    <property type="protein sequence ID" value="WRQ89204.1"/>
    <property type="molecule type" value="Genomic_DNA"/>
</dbReference>